<dbReference type="EMBL" id="CP066802">
    <property type="protein sequence ID" value="QQM67721.1"/>
    <property type="molecule type" value="Genomic_DNA"/>
</dbReference>
<evidence type="ECO:0000313" key="2">
    <source>
        <dbReference type="Proteomes" id="UP000595895"/>
    </source>
</evidence>
<name>A0A7T7MA40_9ACTO</name>
<dbReference type="Proteomes" id="UP000595895">
    <property type="component" value="Chromosome"/>
</dbReference>
<organism evidence="1 2">
    <name type="scientific">Actinomyces weissii</name>
    <dbReference type="NCBI Taxonomy" id="675090"/>
    <lineage>
        <taxon>Bacteria</taxon>
        <taxon>Bacillati</taxon>
        <taxon>Actinomycetota</taxon>
        <taxon>Actinomycetes</taxon>
        <taxon>Actinomycetales</taxon>
        <taxon>Actinomycetaceae</taxon>
        <taxon>Actinomyces</taxon>
    </lineage>
</organism>
<reference evidence="1 2" key="1">
    <citation type="submission" date="2020-12" db="EMBL/GenBank/DDBJ databases">
        <authorList>
            <person name="Zhou J."/>
        </authorList>
    </citation>
    <scope>NUCLEOTIDE SEQUENCE [LARGE SCALE GENOMIC DNA]</scope>
    <source>
        <strain evidence="1 2">CCUG 61299</strain>
    </source>
</reference>
<gene>
    <name evidence="1" type="ORF">JG540_02235</name>
</gene>
<dbReference type="KEGG" id="awe:JG540_02235"/>
<proteinExistence type="predicted"/>
<dbReference type="AlphaFoldDB" id="A0A7T7MA40"/>
<sequence length="207" mass="22295">MRKIEYALPSGWAEIDFAADLAPQVQDVVQRLTQGAGDAERQRVVISAALRENLEGLREQGASLFLTEVEPFMGVLTGVSITVFPFPDDLDEDPMDTLVSVASQTPGAVVFEAGELVVLRTIETDDRTEAVREQLDLVEAADLPAVDPADVEAVRTSATYYVGHPGAPDDWMVMVAQMSTRGDEAGKDLVEKLLGLCDATVGSVRFA</sequence>
<protein>
    <submittedName>
        <fullName evidence="1">Uncharacterized protein</fullName>
    </submittedName>
</protein>
<keyword evidence="2" id="KW-1185">Reference proteome</keyword>
<dbReference type="RefSeq" id="WP_200276657.1">
    <property type="nucleotide sequence ID" value="NZ_CP066802.1"/>
</dbReference>
<evidence type="ECO:0000313" key="1">
    <source>
        <dbReference type="EMBL" id="QQM67721.1"/>
    </source>
</evidence>
<accession>A0A7T7MA40</accession>